<dbReference type="InterPro" id="IPR019010">
    <property type="entry name" value="eIF3e_N"/>
</dbReference>
<dbReference type="STRING" id="1051891.A0A0C3QE66"/>
<comment type="subcellular location">
    <subcellularLocation>
        <location evidence="4 5">Cytoplasm</location>
    </subcellularLocation>
</comment>
<evidence type="ECO:0000256" key="4">
    <source>
        <dbReference type="HAMAP-Rule" id="MF_03004"/>
    </source>
</evidence>
<dbReference type="HAMAP" id="MF_03004">
    <property type="entry name" value="eIF3e"/>
    <property type="match status" value="1"/>
</dbReference>
<dbReference type="InterPro" id="IPR036390">
    <property type="entry name" value="WH_DNA-bd_sf"/>
</dbReference>
<feature type="region of interest" description="Disordered" evidence="6">
    <location>
        <begin position="448"/>
        <end position="487"/>
    </location>
</feature>
<dbReference type="GO" id="GO:0001732">
    <property type="term" value="P:formation of cytoplasmic translation initiation complex"/>
    <property type="evidence" value="ECO:0007669"/>
    <property type="project" value="UniProtKB-UniRule"/>
</dbReference>
<dbReference type="InterPro" id="IPR016650">
    <property type="entry name" value="eIF3e"/>
</dbReference>
<dbReference type="OrthoDB" id="417252at2759"/>
<dbReference type="SUPFAM" id="SSF46785">
    <property type="entry name" value="Winged helix' DNA-binding domain"/>
    <property type="match status" value="1"/>
</dbReference>
<reference evidence="9" key="2">
    <citation type="submission" date="2015-01" db="EMBL/GenBank/DDBJ databases">
        <title>Evolutionary Origins and Diversification of the Mycorrhizal Mutualists.</title>
        <authorList>
            <consortium name="DOE Joint Genome Institute"/>
            <consortium name="Mycorrhizal Genomics Consortium"/>
            <person name="Kohler A."/>
            <person name="Kuo A."/>
            <person name="Nagy L.G."/>
            <person name="Floudas D."/>
            <person name="Copeland A."/>
            <person name="Barry K.W."/>
            <person name="Cichocki N."/>
            <person name="Veneault-Fourrey C."/>
            <person name="LaButti K."/>
            <person name="Lindquist E.A."/>
            <person name="Lipzen A."/>
            <person name="Lundell T."/>
            <person name="Morin E."/>
            <person name="Murat C."/>
            <person name="Riley R."/>
            <person name="Ohm R."/>
            <person name="Sun H."/>
            <person name="Tunlid A."/>
            <person name="Henrissat B."/>
            <person name="Grigoriev I.V."/>
            <person name="Hibbett D.S."/>
            <person name="Martin F."/>
        </authorList>
    </citation>
    <scope>NUCLEOTIDE SEQUENCE [LARGE SCALE GENOMIC DNA]</scope>
    <source>
        <strain evidence="9">MUT 4182</strain>
    </source>
</reference>
<dbReference type="EMBL" id="KN823089">
    <property type="protein sequence ID" value="KIO23249.1"/>
    <property type="molecule type" value="Genomic_DNA"/>
</dbReference>
<dbReference type="Pfam" id="PF21357">
    <property type="entry name" value="EIF3E_C"/>
    <property type="match status" value="1"/>
</dbReference>
<name>A0A0C3QE66_9AGAM</name>
<keyword evidence="9" id="KW-1185">Reference proteome</keyword>
<feature type="compositionally biased region" description="Pro residues" evidence="6">
    <location>
        <begin position="478"/>
        <end position="487"/>
    </location>
</feature>
<dbReference type="CDD" id="cd21378">
    <property type="entry name" value="eIF3E"/>
    <property type="match status" value="1"/>
</dbReference>
<dbReference type="SMART" id="SM01186">
    <property type="entry name" value="eIF3_N"/>
    <property type="match status" value="1"/>
</dbReference>
<dbReference type="GO" id="GO:0016282">
    <property type="term" value="C:eukaryotic 43S preinitiation complex"/>
    <property type="evidence" value="ECO:0007669"/>
    <property type="project" value="UniProtKB-UniRule"/>
</dbReference>
<evidence type="ECO:0000313" key="9">
    <source>
        <dbReference type="Proteomes" id="UP000054248"/>
    </source>
</evidence>
<evidence type="ECO:0000259" key="7">
    <source>
        <dbReference type="PROSITE" id="PS50250"/>
    </source>
</evidence>
<dbReference type="Proteomes" id="UP000054248">
    <property type="component" value="Unassembled WGS sequence"/>
</dbReference>
<keyword evidence="3 4" id="KW-0648">Protein biosynthesis</keyword>
<keyword evidence="1 4" id="KW-0963">Cytoplasm</keyword>
<dbReference type="GO" id="GO:0033290">
    <property type="term" value="C:eukaryotic 48S preinitiation complex"/>
    <property type="evidence" value="ECO:0007669"/>
    <property type="project" value="UniProtKB-UniRule"/>
</dbReference>
<keyword evidence="2 4" id="KW-0396">Initiation factor</keyword>
<dbReference type="GO" id="GO:0071540">
    <property type="term" value="C:eukaryotic translation initiation factor 3 complex, eIF3e"/>
    <property type="evidence" value="ECO:0007669"/>
    <property type="project" value="UniProtKB-UniRule"/>
</dbReference>
<evidence type="ECO:0000256" key="6">
    <source>
        <dbReference type="SAM" id="MobiDB-lite"/>
    </source>
</evidence>
<dbReference type="HOGENOM" id="CLU_031132_0_0_1"/>
<comment type="function">
    <text evidence="4">Component of the eukaryotic translation initiation factor 3 (eIF-3) complex, which is involved in protein synthesis of a specialized repertoire of mRNAs and, together with other initiation factors, stimulates binding of mRNA and methionyl-tRNAi to the 40S ribosome. The eIF-3 complex specifically targets and initiates translation of a subset of mRNAs involved in cell proliferation.</text>
</comment>
<gene>
    <name evidence="4" type="primary">INT6</name>
    <name evidence="8" type="ORF">M407DRAFT_244841</name>
</gene>
<comment type="subunit">
    <text evidence="4 5">Component of the eukaryotic translation initiation factor 3 (eIF-3) complex.</text>
</comment>
<evidence type="ECO:0000313" key="8">
    <source>
        <dbReference type="EMBL" id="KIO23249.1"/>
    </source>
</evidence>
<accession>A0A0C3QE66</accession>
<dbReference type="InterPro" id="IPR000717">
    <property type="entry name" value="PCI_dom"/>
</dbReference>
<sequence length="487" mass="54355">MASQYDLTTKIIPYLDRHLVFPLLSFLSEHEIFPAEELIKAQYELATNTHMVDYIASLYQQIHPGEEFSAEFLKKREDAVATNARLSEETDPVMSVIQNPEVAQNLRQDKLQNFNYLKETFGVTPEQIIALYNMGQFQFSIGAYSAAADYLYHFRILYTQNDLLLSAQYGKLASEILSGEWDKALDELNKLKDFIESGLPLPTINAPATANTPGSAALTQLQARTWLMHWSLFVYFNAEDGRSALLETFLNSTYLNTMQTSCPWLLRYLAAASIISRKGTASASRTVRTSLQTIVKIIQAEQYQYSDPITTFLTDVYVDFDFEQAQKSLKDAETVLDSDFFLWEFKGEFLENARYVVSEAYCRIHQRIDIADLSARLNLSPTEGEKWIVNLIRDSDSRSTLAGDAKIDLEQNVISTSKPSVPVYQSIIEKTKGLAFRTQVLGAAMAKRASGDTTVDGEGVEKENVGGSGGKGRRGGGKPPPAAAAQS</sequence>
<dbReference type="GO" id="GO:0003743">
    <property type="term" value="F:translation initiation factor activity"/>
    <property type="evidence" value="ECO:0007669"/>
    <property type="project" value="UniProtKB-UniRule"/>
</dbReference>
<proteinExistence type="inferred from homology"/>
<evidence type="ECO:0000256" key="1">
    <source>
        <dbReference type="ARBA" id="ARBA00022490"/>
    </source>
</evidence>
<dbReference type="AlphaFoldDB" id="A0A0C3QE66"/>
<organism evidence="8 9">
    <name type="scientific">Tulasnella calospora MUT 4182</name>
    <dbReference type="NCBI Taxonomy" id="1051891"/>
    <lineage>
        <taxon>Eukaryota</taxon>
        <taxon>Fungi</taxon>
        <taxon>Dikarya</taxon>
        <taxon>Basidiomycota</taxon>
        <taxon>Agaricomycotina</taxon>
        <taxon>Agaricomycetes</taxon>
        <taxon>Cantharellales</taxon>
        <taxon>Tulasnellaceae</taxon>
        <taxon>Tulasnella</taxon>
    </lineage>
</organism>
<evidence type="ECO:0000256" key="2">
    <source>
        <dbReference type="ARBA" id="ARBA00022540"/>
    </source>
</evidence>
<evidence type="ECO:0000256" key="3">
    <source>
        <dbReference type="ARBA" id="ARBA00022917"/>
    </source>
</evidence>
<feature type="domain" description="PCI" evidence="7">
    <location>
        <begin position="234"/>
        <end position="415"/>
    </location>
</feature>
<protein>
    <recommendedName>
        <fullName evidence="4 5">Eukaryotic translation initiation factor 3 subunit E</fullName>
        <shortName evidence="4">eIF3e</shortName>
    </recommendedName>
</protein>
<dbReference type="PANTHER" id="PTHR10317">
    <property type="entry name" value="EUKARYOTIC TRANSLATION INITIATION FACTOR 3 SUBUNIT E"/>
    <property type="match status" value="1"/>
</dbReference>
<dbReference type="PIRSF" id="PIRSF016255">
    <property type="entry name" value="eIF3e_su6"/>
    <property type="match status" value="1"/>
</dbReference>
<comment type="similarity">
    <text evidence="4 5">Belongs to the eIF-3 subunit E family.</text>
</comment>
<dbReference type="PROSITE" id="PS50250">
    <property type="entry name" value="PCI"/>
    <property type="match status" value="1"/>
</dbReference>
<reference evidence="8 9" key="1">
    <citation type="submission" date="2014-04" db="EMBL/GenBank/DDBJ databases">
        <authorList>
            <consortium name="DOE Joint Genome Institute"/>
            <person name="Kuo A."/>
            <person name="Girlanda M."/>
            <person name="Perotto S."/>
            <person name="Kohler A."/>
            <person name="Nagy L.G."/>
            <person name="Floudas D."/>
            <person name="Copeland A."/>
            <person name="Barry K.W."/>
            <person name="Cichocki N."/>
            <person name="Veneault-Fourrey C."/>
            <person name="LaButti K."/>
            <person name="Lindquist E.A."/>
            <person name="Lipzen A."/>
            <person name="Lundell T."/>
            <person name="Morin E."/>
            <person name="Murat C."/>
            <person name="Sun H."/>
            <person name="Tunlid A."/>
            <person name="Henrissat B."/>
            <person name="Grigoriev I.V."/>
            <person name="Hibbett D.S."/>
            <person name="Martin F."/>
            <person name="Nordberg H.P."/>
            <person name="Cantor M.N."/>
            <person name="Hua S.X."/>
        </authorList>
    </citation>
    <scope>NUCLEOTIDE SEQUENCE [LARGE SCALE GENOMIC DNA]</scope>
    <source>
        <strain evidence="8 9">MUT 4182</strain>
    </source>
</reference>
<dbReference type="Pfam" id="PF09440">
    <property type="entry name" value="eIF3_N"/>
    <property type="match status" value="1"/>
</dbReference>
<evidence type="ECO:0000256" key="5">
    <source>
        <dbReference type="PIRNR" id="PIRNR016255"/>
    </source>
</evidence>